<evidence type="ECO:0000256" key="1">
    <source>
        <dbReference type="SAM" id="Phobius"/>
    </source>
</evidence>
<sequence length="137" mass="16102">MSIIVNENPFTLLVLEFCIREGREEKKISNEVDEFYMYSTSMTVLACYQSDHIKHSLLVRFFLQFVIDALTTAIHIYFIIKSLTYSQFRSESTSPNFVYNNRIFALCMNHSAFYCNHIAYPANKKPQLMILMRVNFA</sequence>
<proteinExistence type="predicted"/>
<dbReference type="AlphaFoldDB" id="A0A1B0BU80"/>
<protein>
    <submittedName>
        <fullName evidence="2">Uncharacterized protein</fullName>
    </submittedName>
</protein>
<accession>A0A1B0BU80</accession>
<evidence type="ECO:0000313" key="2">
    <source>
        <dbReference type="EnsemblMetazoa" id="GPPI040663-PA"/>
    </source>
</evidence>
<dbReference type="EMBL" id="JXJN01020559">
    <property type="status" value="NOT_ANNOTATED_CDS"/>
    <property type="molecule type" value="Genomic_DNA"/>
</dbReference>
<feature type="transmembrane region" description="Helical" evidence="1">
    <location>
        <begin position="61"/>
        <end position="80"/>
    </location>
</feature>
<dbReference type="Proteomes" id="UP000092460">
    <property type="component" value="Unassembled WGS sequence"/>
</dbReference>
<dbReference type="VEuPathDB" id="VectorBase:GPPI040663"/>
<evidence type="ECO:0000313" key="3">
    <source>
        <dbReference type="Proteomes" id="UP000092460"/>
    </source>
</evidence>
<reference evidence="2" key="2">
    <citation type="submission" date="2020-05" db="UniProtKB">
        <authorList>
            <consortium name="EnsemblMetazoa"/>
        </authorList>
    </citation>
    <scope>IDENTIFICATION</scope>
    <source>
        <strain evidence="2">IAEA</strain>
    </source>
</reference>
<keyword evidence="1" id="KW-0472">Membrane</keyword>
<dbReference type="EnsemblMetazoa" id="GPPI040663-RA">
    <property type="protein sequence ID" value="GPPI040663-PA"/>
    <property type="gene ID" value="GPPI040663"/>
</dbReference>
<organism evidence="2 3">
    <name type="scientific">Glossina palpalis gambiensis</name>
    <dbReference type="NCBI Taxonomy" id="67801"/>
    <lineage>
        <taxon>Eukaryota</taxon>
        <taxon>Metazoa</taxon>
        <taxon>Ecdysozoa</taxon>
        <taxon>Arthropoda</taxon>
        <taxon>Hexapoda</taxon>
        <taxon>Insecta</taxon>
        <taxon>Pterygota</taxon>
        <taxon>Neoptera</taxon>
        <taxon>Endopterygota</taxon>
        <taxon>Diptera</taxon>
        <taxon>Brachycera</taxon>
        <taxon>Muscomorpha</taxon>
        <taxon>Hippoboscoidea</taxon>
        <taxon>Glossinidae</taxon>
        <taxon>Glossina</taxon>
    </lineage>
</organism>
<reference evidence="3" key="1">
    <citation type="submission" date="2015-01" db="EMBL/GenBank/DDBJ databases">
        <authorList>
            <person name="Aksoy S."/>
            <person name="Warren W."/>
            <person name="Wilson R.K."/>
        </authorList>
    </citation>
    <scope>NUCLEOTIDE SEQUENCE [LARGE SCALE GENOMIC DNA]</scope>
    <source>
        <strain evidence="3">IAEA</strain>
    </source>
</reference>
<keyword evidence="1" id="KW-0812">Transmembrane</keyword>
<keyword evidence="3" id="KW-1185">Reference proteome</keyword>
<name>A0A1B0BU80_9MUSC</name>
<keyword evidence="1" id="KW-1133">Transmembrane helix</keyword>